<reference evidence="4" key="1">
    <citation type="journal article" date="2019" name="Int. J. Syst. Evol. Microbiol.">
        <title>The Global Catalogue of Microorganisms (GCM) 10K type strain sequencing project: providing services to taxonomists for standard genome sequencing and annotation.</title>
        <authorList>
            <consortium name="The Broad Institute Genomics Platform"/>
            <consortium name="The Broad Institute Genome Sequencing Center for Infectious Disease"/>
            <person name="Wu L."/>
            <person name="Ma J."/>
        </authorList>
    </citation>
    <scope>NUCLEOTIDE SEQUENCE [LARGE SCALE GENOMIC DNA]</scope>
    <source>
        <strain evidence="4">CGMCC 4.1469</strain>
    </source>
</reference>
<proteinExistence type="predicted"/>
<feature type="compositionally biased region" description="Basic and acidic residues" evidence="1">
    <location>
        <begin position="1060"/>
        <end position="1072"/>
    </location>
</feature>
<keyword evidence="2" id="KW-0472">Membrane</keyword>
<dbReference type="InterPro" id="IPR027417">
    <property type="entry name" value="P-loop_NTPase"/>
</dbReference>
<sequence>MSTEPGKQPATARYYWTGGTMPPMNRSYIERRADQELFDAIKAGDFCYVLTSRQMGKSSLVSRAAGSLRSEGFRFGFIDLSGLGKNLTAHQWFDGMLERLGDDFGIEDEIDDFRAANANLGPQQMWQEVIRRVLLAEITGRIVIVIDEIDYVRSITAFSTDELFTGIRELYNRRSRDPELERLSFCLMGVASPADLIENKDITPFNIGHRIELRDFTQQESLALADGLTRLPPDAARDIVSRVYHWTGGQPYLTQKICAMAAADEAATLPAHVDSIVHENFLSQRARETDDNLTAIRDRIDKERTLQPEFTQKLLGVYRRVLKGSRVEDSEVLPEISALKLTGLVRGEKGWLIVKNPIYRENFNTRWISDRMPKDWARMAALWGRAAAVLLLIVCPAVAIWALMQRSKADLARQNAEIILQQTVLEKEAADKSRAEALAASERAKSEATAATQQAAVATDAEKKARSEIAIAKDQQQKAAAAMGQLYKAQTINFWSEGRRTVEAMFFRRAMEDMAAIPQSAKDEVNAAAAELLPDEAAASDEAKAAPALAPAARAATSQVEPAGAFRLSKETPVTSIIPWWHQPGFLVVQQDEDDKRLSQLFAWDLASQPKPEAVAKPSLAFPLSFASVRTDDETSRLVRALDASKDGRRLLVVDGLGLLHVWELQPSVTSLVIKTRRKFASAALLPDGKKIIAAIEDGPVISIELATGVESEPILPPLGEWTALSLSPTGDRFLAGLADGTVVVAGTGPEKAPPVQWKHEGRITALSFLPDGRTCVVASTHEYGRAPETAAVELRDVSTGKPAGAFMLLKEGVESLSVSPDGKRIALGGRLGNAYLLDAATLGEIRKLSIGYSIDEKDIDWGSRIHVSYSKDGASLVACTWSGSIGVWSADGTDVLSDRGSLSFARGPVLTLPSGTIANAGMVDLGETERGDVALFELDPIGRELRYLTTDPESKKDSEASPIPQLTSQGFTAAGFCPPHGIMALSVSARRLYGSYSSLPLTHVAVGYARSFKEMSAWVGDAEFAQGPGPRRALLLTAASFNKPKAQTGKAAASKKGRSQGEDTDQSRTESDGRIFNEAPCCLALSCDGKSLAAGFPSGDVALLDITLPDPSIPDTAGTAGSVFRWRKSFSKSAIKTLSFASHGLLLIAGDDKKYITYKSADGEVESSDDFSGPVVMAPDDLTHLVTKDGGNDGIFLQIAHGTYSIERANSFRSSFPPVTFAFSPEGSWYAAGLKNGSIRLGRDGEVFETIPAFSEKPAQAEAVAFSPDGRCLVAADQHGWLRLWKFFPKPTPIIRAGESLEDAKSRWSVDVSDALSVVGVAREDRSWRDMHADADAARDIADSWHIFAQVTEWYRGGGAHVRREDIDALLARASNTHGKLEKCGMDCQHMQHLEKFKTLLDWKPAATEADQARIDEIETLPAPLRWLLLSTRLKSMELTQPQSREVWQDYAGLIEQRLKMHNIGGIKREALSSEWQGVFDEGVASVKKAVANGALSIRKGQLFYESPQMSEIKARLDKMQKQSSSLSALYEKITEKKGTGVTPQDRTSYLKAYDEAVKSGYPPDYISTARAYIQARALKEYDRATAYLRLTSTLAEEADHKAFAELSWSYLHEELGRPVEALDHVRKATLIPAREDEAWTRRFKLEDKAADLSGDKADLLRCAAEIEKAAGSKKFEEPWRTLFLKVAKHMNDVGRAKETRAFAEQVFKDQPDSLPLYKAFWDGTSSPDEEYRLWSLSVLNQGIEAALKKVKPDSEKEDKDILFHLVSRRAAHYRQQNETLEAAAGYKDAYEHAVDEGNKGWVLTELGDNLRRLGLYTDSEKCFVEGLPNDTSTWAQDAHAELLEDMGLFPEAIAIRKQLFERAEPDSDSIAGITHASAYAGALRLAGRLAEAKAVLQRALAPDSGLTLSKRQSCLHQLALILKREILSPGTAPAQIPALEAEMKKTIDETEALTARMPEAERPANIWLPWLLGDLKETARRIQESAAKDKKPSSTTPYNKAILAALQGDNEEALAQCVVSLSFHLYPDAALFDPPYSQALAALPAMKELVAISAVKNFGDLPLREERLAAWMEALPLTKPENRKTASDIAKALRQRAADMRKAPLSLPEFTKDKPADTARK</sequence>
<dbReference type="EMBL" id="JBHSMQ010000009">
    <property type="protein sequence ID" value="MFC5457222.1"/>
    <property type="molecule type" value="Genomic_DNA"/>
</dbReference>
<evidence type="ECO:0000313" key="4">
    <source>
        <dbReference type="Proteomes" id="UP001596052"/>
    </source>
</evidence>
<feature type="transmembrane region" description="Helical" evidence="2">
    <location>
        <begin position="382"/>
        <end position="404"/>
    </location>
</feature>
<dbReference type="InterPro" id="IPR015943">
    <property type="entry name" value="WD40/YVTN_repeat-like_dom_sf"/>
</dbReference>
<dbReference type="RefSeq" id="WP_377170282.1">
    <property type="nucleotide sequence ID" value="NZ_JBHSMQ010000009.1"/>
</dbReference>
<dbReference type="InterPro" id="IPR036322">
    <property type="entry name" value="WD40_repeat_dom_sf"/>
</dbReference>
<evidence type="ECO:0000256" key="2">
    <source>
        <dbReference type="SAM" id="Phobius"/>
    </source>
</evidence>
<feature type="region of interest" description="Disordered" evidence="1">
    <location>
        <begin position="2101"/>
        <end position="2123"/>
    </location>
</feature>
<keyword evidence="2" id="KW-1133">Transmembrane helix</keyword>
<dbReference type="PANTHER" id="PTHR19879">
    <property type="entry name" value="TRANSCRIPTION INITIATION FACTOR TFIID"/>
    <property type="match status" value="1"/>
</dbReference>
<dbReference type="PANTHER" id="PTHR19879:SF9">
    <property type="entry name" value="TRANSCRIPTION INITIATION FACTOR TFIID SUBUNIT 5"/>
    <property type="match status" value="1"/>
</dbReference>
<organism evidence="3 4">
    <name type="scientific">Prosthecobacter fluviatilis</name>
    <dbReference type="NCBI Taxonomy" id="445931"/>
    <lineage>
        <taxon>Bacteria</taxon>
        <taxon>Pseudomonadati</taxon>
        <taxon>Verrucomicrobiota</taxon>
        <taxon>Verrucomicrobiia</taxon>
        <taxon>Verrucomicrobiales</taxon>
        <taxon>Verrucomicrobiaceae</taxon>
        <taxon>Prosthecobacter</taxon>
    </lineage>
</organism>
<dbReference type="SMART" id="SM00320">
    <property type="entry name" value="WD40"/>
    <property type="match status" value="8"/>
</dbReference>
<gene>
    <name evidence="3" type="ORF">ACFQDI_20300</name>
</gene>
<dbReference type="InterPro" id="IPR001680">
    <property type="entry name" value="WD40_rpt"/>
</dbReference>
<dbReference type="SUPFAM" id="SSF52540">
    <property type="entry name" value="P-loop containing nucleoside triphosphate hydrolases"/>
    <property type="match status" value="1"/>
</dbReference>
<dbReference type="Gene3D" id="1.25.40.10">
    <property type="entry name" value="Tetratricopeptide repeat domain"/>
    <property type="match status" value="1"/>
</dbReference>
<dbReference type="Pfam" id="PF14516">
    <property type="entry name" value="AAA_35"/>
    <property type="match status" value="1"/>
</dbReference>
<keyword evidence="4" id="KW-1185">Reference proteome</keyword>
<dbReference type="InterPro" id="IPR011990">
    <property type="entry name" value="TPR-like_helical_dom_sf"/>
</dbReference>
<name>A0ABW0KXD8_9BACT</name>
<dbReference type="Gene3D" id="2.130.10.10">
    <property type="entry name" value="YVTN repeat-like/Quinoprotein amine dehydrogenase"/>
    <property type="match status" value="3"/>
</dbReference>
<dbReference type="SUPFAM" id="SSF50978">
    <property type="entry name" value="WD40 repeat-like"/>
    <property type="match status" value="1"/>
</dbReference>
<evidence type="ECO:0000256" key="1">
    <source>
        <dbReference type="SAM" id="MobiDB-lite"/>
    </source>
</evidence>
<dbReference type="SUPFAM" id="SSF69322">
    <property type="entry name" value="Tricorn protease domain 2"/>
    <property type="match status" value="1"/>
</dbReference>
<feature type="region of interest" description="Disordered" evidence="1">
    <location>
        <begin position="1046"/>
        <end position="1072"/>
    </location>
</feature>
<dbReference type="Gene3D" id="3.40.50.300">
    <property type="entry name" value="P-loop containing nucleotide triphosphate hydrolases"/>
    <property type="match status" value="1"/>
</dbReference>
<keyword evidence="2" id="KW-0812">Transmembrane</keyword>
<comment type="caution">
    <text evidence="3">The sequence shown here is derived from an EMBL/GenBank/DDBJ whole genome shotgun (WGS) entry which is preliminary data.</text>
</comment>
<evidence type="ECO:0000313" key="3">
    <source>
        <dbReference type="EMBL" id="MFC5457222.1"/>
    </source>
</evidence>
<dbReference type="SUPFAM" id="SSF48452">
    <property type="entry name" value="TPR-like"/>
    <property type="match status" value="1"/>
</dbReference>
<dbReference type="Proteomes" id="UP001596052">
    <property type="component" value="Unassembled WGS sequence"/>
</dbReference>
<feature type="compositionally biased region" description="Basic and acidic residues" evidence="1">
    <location>
        <begin position="2112"/>
        <end position="2123"/>
    </location>
</feature>
<accession>A0ABW0KXD8</accession>
<protein>
    <submittedName>
        <fullName evidence="3">AAA-like domain-containing protein</fullName>
    </submittedName>
</protein>